<evidence type="ECO:0000313" key="5">
    <source>
        <dbReference type="EMBL" id="KAB7518497.1"/>
    </source>
</evidence>
<feature type="region of interest" description="Disordered" evidence="1">
    <location>
        <begin position="1"/>
        <end position="85"/>
    </location>
</feature>
<dbReference type="RefSeq" id="WP_152119382.1">
    <property type="nucleotide sequence ID" value="NZ_QJOW01000001.1"/>
</dbReference>
<dbReference type="Pfam" id="PF26456">
    <property type="entry name" value="DUF8135"/>
    <property type="match status" value="1"/>
</dbReference>
<dbReference type="AlphaFoldDB" id="A0A5N5U476"/>
<name>A0A5N5U476_9EURY</name>
<evidence type="ECO:0000256" key="1">
    <source>
        <dbReference type="SAM" id="MobiDB-lite"/>
    </source>
</evidence>
<evidence type="ECO:0000313" key="8">
    <source>
        <dbReference type="Proteomes" id="UP000326865"/>
    </source>
</evidence>
<evidence type="ECO:0000259" key="2">
    <source>
        <dbReference type="Pfam" id="PF26456"/>
    </source>
</evidence>
<dbReference type="EMBL" id="QMDY01000005">
    <property type="protein sequence ID" value="KAB7517271.1"/>
    <property type="molecule type" value="Genomic_DNA"/>
</dbReference>
<keyword evidence="8" id="KW-1185">Reference proteome</keyword>
<dbReference type="EMBL" id="QKKZ01000004">
    <property type="protein sequence ID" value="KAB7513288.1"/>
    <property type="molecule type" value="Genomic_DNA"/>
</dbReference>
<feature type="compositionally biased region" description="Acidic residues" evidence="1">
    <location>
        <begin position="1"/>
        <end position="42"/>
    </location>
</feature>
<gene>
    <name evidence="3" type="ORF">DM867_09900</name>
    <name evidence="5" type="ORF">DMP03_03840</name>
    <name evidence="4" type="ORF">DP108_09645</name>
</gene>
<evidence type="ECO:0000313" key="6">
    <source>
        <dbReference type="Proteomes" id="UP000326207"/>
    </source>
</evidence>
<reference evidence="6 7" key="1">
    <citation type="submission" date="2019-10" db="EMBL/GenBank/DDBJ databases">
        <title>Unraveling microbial dark matter from salterns through culturing: the case of the genus Halosegnis.</title>
        <authorList>
            <person name="Duran-Viseras A."/>
            <person name="Andrei A.-S."/>
            <person name="Vera-Gargallo B."/>
            <person name="Ghai R."/>
            <person name="Sanchez-Porro C."/>
            <person name="Ventosa A."/>
        </authorList>
    </citation>
    <scope>NUCLEOTIDE SEQUENCE [LARGE SCALE GENOMIC DNA]</scope>
    <source>
        <strain evidence="5 7">F17-44</strain>
        <strain evidence="3 8">F18-79</strain>
        <strain evidence="4 6">F19-13</strain>
    </source>
</reference>
<feature type="compositionally biased region" description="Basic and acidic residues" evidence="1">
    <location>
        <begin position="43"/>
        <end position="52"/>
    </location>
</feature>
<proteinExistence type="predicted"/>
<dbReference type="Proteomes" id="UP000326302">
    <property type="component" value="Unassembled WGS sequence"/>
</dbReference>
<accession>A0A5N5U476</accession>
<evidence type="ECO:0000313" key="4">
    <source>
        <dbReference type="EMBL" id="KAB7517271.1"/>
    </source>
</evidence>
<dbReference type="Proteomes" id="UP000326207">
    <property type="component" value="Unassembled WGS sequence"/>
</dbReference>
<evidence type="ECO:0000313" key="7">
    <source>
        <dbReference type="Proteomes" id="UP000326302"/>
    </source>
</evidence>
<feature type="domain" description="DUF8135" evidence="2">
    <location>
        <begin position="123"/>
        <end position="171"/>
    </location>
</feature>
<organism evidence="3 8">
    <name type="scientific">Halosegnis rubeus</name>
    <dbReference type="NCBI Taxonomy" id="2212850"/>
    <lineage>
        <taxon>Archaea</taxon>
        <taxon>Methanobacteriati</taxon>
        <taxon>Methanobacteriota</taxon>
        <taxon>Stenosarchaea group</taxon>
        <taxon>Halobacteria</taxon>
        <taxon>Halobacteriales</taxon>
        <taxon>Natronomonadaceae</taxon>
        <taxon>Halosegnis</taxon>
    </lineage>
</organism>
<dbReference type="Proteomes" id="UP000326865">
    <property type="component" value="Unassembled WGS sequence"/>
</dbReference>
<evidence type="ECO:0000313" key="3">
    <source>
        <dbReference type="EMBL" id="KAB7513288.1"/>
    </source>
</evidence>
<dbReference type="InterPro" id="IPR058448">
    <property type="entry name" value="DUF8135"/>
</dbReference>
<dbReference type="OrthoDB" id="204982at2157"/>
<sequence>MSDDADADDEGFDVEFENADEFDEQFDIDPDDEADLDVDVEAEPFRSNDHTPETTPADEEDPLAAFDTPGDEPLGDDVFDEMDTGSEFDDADVFDLIEEEPESDTDGDLLELQEVEAVDDGAIVPKSQYCEQCEHFSAPPEMACENAGTTIHELTDLDHVRVTNCPVVTERTQMRSRDSE</sequence>
<protein>
    <recommendedName>
        <fullName evidence="2">DUF8135 domain-containing protein</fullName>
    </recommendedName>
</protein>
<accession>A0A5N5UIB0</accession>
<dbReference type="EMBL" id="QJOW01000001">
    <property type="protein sequence ID" value="KAB7518497.1"/>
    <property type="molecule type" value="Genomic_DNA"/>
</dbReference>
<comment type="caution">
    <text evidence="3">The sequence shown here is derived from an EMBL/GenBank/DDBJ whole genome shotgun (WGS) entry which is preliminary data.</text>
</comment>
<accession>A0A5N5UI13</accession>
<feature type="compositionally biased region" description="Acidic residues" evidence="1">
    <location>
        <begin position="69"/>
        <end position="85"/>
    </location>
</feature>